<dbReference type="SUPFAM" id="SSF55874">
    <property type="entry name" value="ATPase domain of HSP90 chaperone/DNA topoisomerase II/histidine kinase"/>
    <property type="match status" value="1"/>
</dbReference>
<evidence type="ECO:0000256" key="6">
    <source>
        <dbReference type="ARBA" id="ARBA00022777"/>
    </source>
</evidence>
<comment type="catalytic activity">
    <reaction evidence="1">
        <text>ATP + protein L-histidine = ADP + protein N-phospho-L-histidine.</text>
        <dbReference type="EC" id="2.7.13.3"/>
    </reaction>
</comment>
<dbReference type="Pfam" id="PF00512">
    <property type="entry name" value="HisKA"/>
    <property type="match status" value="1"/>
</dbReference>
<dbReference type="InterPro" id="IPR013656">
    <property type="entry name" value="PAS_4"/>
</dbReference>
<keyword evidence="8" id="KW-0175">Coiled coil</keyword>
<dbReference type="EC" id="2.7.13.3" evidence="3"/>
<gene>
    <name evidence="13" type="ORF">WDU96_10455</name>
</gene>
<keyword evidence="10" id="KW-1133">Transmembrane helix</keyword>
<evidence type="ECO:0000256" key="5">
    <source>
        <dbReference type="ARBA" id="ARBA00022679"/>
    </source>
</evidence>
<reference evidence="13 14" key="1">
    <citation type="submission" date="2024-02" db="EMBL/GenBank/DDBJ databases">
        <authorList>
            <person name="Saticioglu I.B."/>
        </authorList>
    </citation>
    <scope>NUCLEOTIDE SEQUENCE [LARGE SCALE GENOMIC DNA]</scope>
    <source>
        <strain evidence="13 14">Mu-86</strain>
    </source>
</reference>
<keyword evidence="6" id="KW-0418">Kinase</keyword>
<dbReference type="SUPFAM" id="SSF47384">
    <property type="entry name" value="Homodimeric domain of signal transducing histidine kinase"/>
    <property type="match status" value="1"/>
</dbReference>
<keyword evidence="5" id="KW-0808">Transferase</keyword>
<evidence type="ECO:0000256" key="8">
    <source>
        <dbReference type="SAM" id="Coils"/>
    </source>
</evidence>
<dbReference type="CDD" id="cd00130">
    <property type="entry name" value="PAS"/>
    <property type="match status" value="1"/>
</dbReference>
<dbReference type="SUPFAM" id="SSF55785">
    <property type="entry name" value="PYP-like sensor domain (PAS domain)"/>
    <property type="match status" value="1"/>
</dbReference>
<keyword evidence="7" id="KW-0902">Two-component regulatory system</keyword>
<dbReference type="InterPro" id="IPR003594">
    <property type="entry name" value="HATPase_dom"/>
</dbReference>
<evidence type="ECO:0000256" key="7">
    <source>
        <dbReference type="ARBA" id="ARBA00023012"/>
    </source>
</evidence>
<dbReference type="InterPro" id="IPR050736">
    <property type="entry name" value="Sensor_HK_Regulatory"/>
</dbReference>
<keyword evidence="10" id="KW-0472">Membrane</keyword>
<dbReference type="InterPro" id="IPR005467">
    <property type="entry name" value="His_kinase_dom"/>
</dbReference>
<keyword evidence="14" id="KW-1185">Reference proteome</keyword>
<evidence type="ECO:0000313" key="13">
    <source>
        <dbReference type="EMBL" id="MEJ1156014.1"/>
    </source>
</evidence>
<dbReference type="PRINTS" id="PR00344">
    <property type="entry name" value="BCTRLSENSOR"/>
</dbReference>
<keyword evidence="13" id="KW-0067">ATP-binding</keyword>
<feature type="transmembrane region" description="Helical" evidence="10">
    <location>
        <begin position="14"/>
        <end position="32"/>
    </location>
</feature>
<accession>A0ABU8LUT0</accession>
<protein>
    <recommendedName>
        <fullName evidence="3">histidine kinase</fullName>
        <ecNumber evidence="3">2.7.13.3</ecNumber>
    </recommendedName>
</protein>
<evidence type="ECO:0000256" key="3">
    <source>
        <dbReference type="ARBA" id="ARBA00012438"/>
    </source>
</evidence>
<dbReference type="InterPro" id="IPR035965">
    <property type="entry name" value="PAS-like_dom_sf"/>
</dbReference>
<comment type="subcellular location">
    <subcellularLocation>
        <location evidence="2">Cell membrane</location>
    </subcellularLocation>
</comment>
<dbReference type="RefSeq" id="WP_337338461.1">
    <property type="nucleotide sequence ID" value="NZ_JBBDGL010000003.1"/>
</dbReference>
<dbReference type="Proteomes" id="UP001368654">
    <property type="component" value="Unassembled WGS sequence"/>
</dbReference>
<name>A0ABU8LUT0_9MICO</name>
<evidence type="ECO:0000256" key="4">
    <source>
        <dbReference type="ARBA" id="ARBA00022553"/>
    </source>
</evidence>
<dbReference type="PANTHER" id="PTHR43711:SF1">
    <property type="entry name" value="HISTIDINE KINASE 1"/>
    <property type="match status" value="1"/>
</dbReference>
<evidence type="ECO:0000256" key="2">
    <source>
        <dbReference type="ARBA" id="ARBA00004236"/>
    </source>
</evidence>
<dbReference type="PANTHER" id="PTHR43711">
    <property type="entry name" value="TWO-COMPONENT HISTIDINE KINASE"/>
    <property type="match status" value="1"/>
</dbReference>
<dbReference type="Gene3D" id="3.30.565.10">
    <property type="entry name" value="Histidine kinase-like ATPase, C-terminal domain"/>
    <property type="match status" value="1"/>
</dbReference>
<feature type="transmembrane region" description="Helical" evidence="10">
    <location>
        <begin position="95"/>
        <end position="126"/>
    </location>
</feature>
<organism evidence="13 14">
    <name type="scientific">Microbacterium marmarense</name>
    <dbReference type="NCBI Taxonomy" id="3122051"/>
    <lineage>
        <taxon>Bacteria</taxon>
        <taxon>Bacillati</taxon>
        <taxon>Actinomycetota</taxon>
        <taxon>Actinomycetes</taxon>
        <taxon>Micrococcales</taxon>
        <taxon>Microbacteriaceae</taxon>
        <taxon>Microbacterium</taxon>
    </lineage>
</organism>
<evidence type="ECO:0000256" key="10">
    <source>
        <dbReference type="SAM" id="Phobius"/>
    </source>
</evidence>
<keyword evidence="13" id="KW-0547">Nucleotide-binding</keyword>
<dbReference type="EMBL" id="JBBDGL010000003">
    <property type="protein sequence ID" value="MEJ1156014.1"/>
    <property type="molecule type" value="Genomic_DNA"/>
</dbReference>
<feature type="transmembrane region" description="Helical" evidence="10">
    <location>
        <begin position="138"/>
        <end position="160"/>
    </location>
</feature>
<dbReference type="Gene3D" id="3.30.450.20">
    <property type="entry name" value="PAS domain"/>
    <property type="match status" value="1"/>
</dbReference>
<dbReference type="PROSITE" id="PS50112">
    <property type="entry name" value="PAS"/>
    <property type="match status" value="1"/>
</dbReference>
<feature type="domain" description="PAS" evidence="12">
    <location>
        <begin position="187"/>
        <end position="260"/>
    </location>
</feature>
<dbReference type="SMART" id="SM00388">
    <property type="entry name" value="HisKA"/>
    <property type="match status" value="1"/>
</dbReference>
<dbReference type="CDD" id="cd00075">
    <property type="entry name" value="HATPase"/>
    <property type="match status" value="1"/>
</dbReference>
<dbReference type="Gene3D" id="1.10.287.130">
    <property type="match status" value="1"/>
</dbReference>
<dbReference type="InterPro" id="IPR036890">
    <property type="entry name" value="HATPase_C_sf"/>
</dbReference>
<dbReference type="InterPro" id="IPR036097">
    <property type="entry name" value="HisK_dim/P_sf"/>
</dbReference>
<comment type="caution">
    <text evidence="13">The sequence shown here is derived from an EMBL/GenBank/DDBJ whole genome shotgun (WGS) entry which is preliminary data.</text>
</comment>
<evidence type="ECO:0000313" key="14">
    <source>
        <dbReference type="Proteomes" id="UP001368654"/>
    </source>
</evidence>
<evidence type="ECO:0000259" key="11">
    <source>
        <dbReference type="PROSITE" id="PS50109"/>
    </source>
</evidence>
<keyword evidence="10" id="KW-0812">Transmembrane</keyword>
<dbReference type="Pfam" id="PF02518">
    <property type="entry name" value="HATPase_c"/>
    <property type="match status" value="1"/>
</dbReference>
<sequence length="544" mass="58726">MAEIRRLESRTNSIWLSQLLLAVVVVVIVLLVQAVEPETMGEWTFSVGVSAMVVITALALIVPWGLLPSWAALSIPFLDIIAVGTMSAQTTIDLAYLWAFPVIWIATHYGFVAIGSALGVIAVSVVMSEIGSPGTADATLRVSVITLTLTFIAISTRLAAQQTRAFKRLLVREASKLNDALARAKRQERNASQMLETIDVGIARISANGDVDEFNDTYRSLYGIRASDLTAPPSSVEYDALRGAPVPAANRPLQRAMRGEQFDDARTWLFTASGVWHALSLTARSVPSDDGSDTRHGSLLIAHDITAMLRAENLRQTLTARISHELRNPLTTVLGFSEILLDDEELPARAHKQINEISMAGQRMLTLSEAILQSGASAQKDELVMVPTDLSKVVTQSVDSFEPMAGSKAVAVEWYPHATTFVLGDAFRLRQLVDNLLSNAIKYTPKGGKVMLYVTTTDDEVLLSISDTGSGMTAEEVDRIYDPYYRAPGAVTSEVQGTGLGMGIVKSLIEQHGGSLSIESEPMRGTTMTASLKPAPETVEAGAK</sequence>
<feature type="transmembrane region" description="Helical" evidence="10">
    <location>
        <begin position="44"/>
        <end position="64"/>
    </location>
</feature>
<evidence type="ECO:0000256" key="1">
    <source>
        <dbReference type="ARBA" id="ARBA00000085"/>
    </source>
</evidence>
<dbReference type="SMART" id="SM00387">
    <property type="entry name" value="HATPase_c"/>
    <property type="match status" value="1"/>
</dbReference>
<proteinExistence type="predicted"/>
<dbReference type="InterPro" id="IPR004358">
    <property type="entry name" value="Sig_transdc_His_kin-like_C"/>
</dbReference>
<keyword evidence="4" id="KW-0597">Phosphoprotein</keyword>
<feature type="domain" description="Histidine kinase" evidence="11">
    <location>
        <begin position="321"/>
        <end position="536"/>
    </location>
</feature>
<feature type="coiled-coil region" evidence="8">
    <location>
        <begin position="167"/>
        <end position="197"/>
    </location>
</feature>
<evidence type="ECO:0000259" key="12">
    <source>
        <dbReference type="PROSITE" id="PS50112"/>
    </source>
</evidence>
<dbReference type="PROSITE" id="PS50109">
    <property type="entry name" value="HIS_KIN"/>
    <property type="match status" value="1"/>
</dbReference>
<feature type="transmembrane region" description="Helical" evidence="10">
    <location>
        <begin position="70"/>
        <end position="88"/>
    </location>
</feature>
<evidence type="ECO:0000256" key="9">
    <source>
        <dbReference type="SAM" id="MobiDB-lite"/>
    </source>
</evidence>
<dbReference type="Pfam" id="PF08448">
    <property type="entry name" value="PAS_4"/>
    <property type="match status" value="1"/>
</dbReference>
<dbReference type="InterPro" id="IPR003661">
    <property type="entry name" value="HisK_dim/P_dom"/>
</dbReference>
<dbReference type="CDD" id="cd00082">
    <property type="entry name" value="HisKA"/>
    <property type="match status" value="1"/>
</dbReference>
<dbReference type="InterPro" id="IPR000014">
    <property type="entry name" value="PAS"/>
</dbReference>
<feature type="region of interest" description="Disordered" evidence="9">
    <location>
        <begin position="518"/>
        <end position="544"/>
    </location>
</feature>
<dbReference type="GO" id="GO:0005524">
    <property type="term" value="F:ATP binding"/>
    <property type="evidence" value="ECO:0007669"/>
    <property type="project" value="UniProtKB-KW"/>
</dbReference>